<sequence length="415" mass="46321">MAGPPTGPMGPYPVGQAGPMMGYPMMTQQQPGHMMGQQQQQQQQQQQPFMGSQQMKIPSGYELGPILMAGRVLPPQPMMDSAPDDGPVSVAFGLRPQLVEIRPRIPCPDTKQYIHRRVAREQEERITGLHPRVNADVCGWVMATADPNDPLAHCNGENLMQIPHNEFRLVFQSISGFILMHWSKQHDFEQGIYGARRAPRPIAWWDLRQAFDLCIEDGDPDYDVAPHRFTVMMKTGNVYFCVELAQDVPIWYNAIRAVIQDASWGHVLQIDTPASQRKRWAAACGVADALLDGRPLGERALAILYTCFDIDMDCTLRVGEIMLLIQELKGALIQLSGSAEGAAGRESAIESAMSRMPRDELFERALRFRRRVDADGNGTVSKHEFLERGHHAMLEALDMLMKPGSGYAGDPYGEL</sequence>
<accession>A0A813GIC5</accession>
<evidence type="ECO:0000256" key="2">
    <source>
        <dbReference type="SAM" id="MobiDB-lite"/>
    </source>
</evidence>
<dbReference type="InterPro" id="IPR018247">
    <property type="entry name" value="EF_Hand_1_Ca_BS"/>
</dbReference>
<gene>
    <name evidence="3" type="ORF">PGLA1383_LOCUS42086</name>
</gene>
<keyword evidence="4" id="KW-1185">Reference proteome</keyword>
<dbReference type="SUPFAM" id="SSF47473">
    <property type="entry name" value="EF-hand"/>
    <property type="match status" value="1"/>
</dbReference>
<evidence type="ECO:0000313" key="3">
    <source>
        <dbReference type="EMBL" id="CAE8625018.1"/>
    </source>
</evidence>
<dbReference type="PROSITE" id="PS00018">
    <property type="entry name" value="EF_HAND_1"/>
    <property type="match status" value="1"/>
</dbReference>
<dbReference type="Proteomes" id="UP000654075">
    <property type="component" value="Unassembled WGS sequence"/>
</dbReference>
<feature type="compositionally biased region" description="Low complexity" evidence="2">
    <location>
        <begin position="24"/>
        <end position="52"/>
    </location>
</feature>
<dbReference type="AlphaFoldDB" id="A0A813GIC5"/>
<name>A0A813GIC5_POLGL</name>
<dbReference type="OrthoDB" id="426760at2759"/>
<evidence type="ECO:0000256" key="1">
    <source>
        <dbReference type="ARBA" id="ARBA00022837"/>
    </source>
</evidence>
<feature type="region of interest" description="Disordered" evidence="2">
    <location>
        <begin position="20"/>
        <end position="52"/>
    </location>
</feature>
<proteinExistence type="predicted"/>
<reference evidence="3" key="1">
    <citation type="submission" date="2021-02" db="EMBL/GenBank/DDBJ databases">
        <authorList>
            <person name="Dougan E. K."/>
            <person name="Rhodes N."/>
            <person name="Thang M."/>
            <person name="Chan C."/>
        </authorList>
    </citation>
    <scope>NUCLEOTIDE SEQUENCE</scope>
</reference>
<keyword evidence="1" id="KW-0106">Calcium</keyword>
<comment type="caution">
    <text evidence="3">The sequence shown here is derived from an EMBL/GenBank/DDBJ whole genome shotgun (WGS) entry which is preliminary data.</text>
</comment>
<evidence type="ECO:0000313" key="4">
    <source>
        <dbReference type="Proteomes" id="UP000654075"/>
    </source>
</evidence>
<organism evidence="3 4">
    <name type="scientific">Polarella glacialis</name>
    <name type="common">Dinoflagellate</name>
    <dbReference type="NCBI Taxonomy" id="89957"/>
    <lineage>
        <taxon>Eukaryota</taxon>
        <taxon>Sar</taxon>
        <taxon>Alveolata</taxon>
        <taxon>Dinophyceae</taxon>
        <taxon>Suessiales</taxon>
        <taxon>Suessiaceae</taxon>
        <taxon>Polarella</taxon>
    </lineage>
</organism>
<dbReference type="InterPro" id="IPR011992">
    <property type="entry name" value="EF-hand-dom_pair"/>
</dbReference>
<dbReference type="EMBL" id="CAJNNV010028554">
    <property type="protein sequence ID" value="CAE8625018.1"/>
    <property type="molecule type" value="Genomic_DNA"/>
</dbReference>
<protein>
    <submittedName>
        <fullName evidence="3">Uncharacterized protein</fullName>
    </submittedName>
</protein>